<evidence type="ECO:0000313" key="1">
    <source>
        <dbReference type="EMBL" id="KAG5592398.1"/>
    </source>
</evidence>
<name>A0A9J5XZY4_SOLCO</name>
<organism evidence="1 2">
    <name type="scientific">Solanum commersonii</name>
    <name type="common">Commerson's wild potato</name>
    <name type="synonym">Commerson's nightshade</name>
    <dbReference type="NCBI Taxonomy" id="4109"/>
    <lineage>
        <taxon>Eukaryota</taxon>
        <taxon>Viridiplantae</taxon>
        <taxon>Streptophyta</taxon>
        <taxon>Embryophyta</taxon>
        <taxon>Tracheophyta</taxon>
        <taxon>Spermatophyta</taxon>
        <taxon>Magnoliopsida</taxon>
        <taxon>eudicotyledons</taxon>
        <taxon>Gunneridae</taxon>
        <taxon>Pentapetalae</taxon>
        <taxon>asterids</taxon>
        <taxon>lamiids</taxon>
        <taxon>Solanales</taxon>
        <taxon>Solanaceae</taxon>
        <taxon>Solanoideae</taxon>
        <taxon>Solaneae</taxon>
        <taxon>Solanum</taxon>
    </lineage>
</organism>
<dbReference type="Proteomes" id="UP000824120">
    <property type="component" value="Chromosome 8"/>
</dbReference>
<comment type="caution">
    <text evidence="1">The sequence shown here is derived from an EMBL/GenBank/DDBJ whole genome shotgun (WGS) entry which is preliminary data.</text>
</comment>
<dbReference type="AlphaFoldDB" id="A0A9J5XZY4"/>
<evidence type="ECO:0000313" key="2">
    <source>
        <dbReference type="Proteomes" id="UP000824120"/>
    </source>
</evidence>
<proteinExistence type="predicted"/>
<reference evidence="1 2" key="1">
    <citation type="submission" date="2020-09" db="EMBL/GenBank/DDBJ databases">
        <title>De no assembly of potato wild relative species, Solanum commersonii.</title>
        <authorList>
            <person name="Cho K."/>
        </authorList>
    </citation>
    <scope>NUCLEOTIDE SEQUENCE [LARGE SCALE GENOMIC DNA]</scope>
    <source>
        <strain evidence="1">LZ3.2</strain>
        <tissue evidence="1">Leaf</tissue>
    </source>
</reference>
<gene>
    <name evidence="1" type="ORF">H5410_042912</name>
</gene>
<protein>
    <submittedName>
        <fullName evidence="1">Uncharacterized protein</fullName>
    </submittedName>
</protein>
<keyword evidence="2" id="KW-1185">Reference proteome</keyword>
<sequence length="116" mass="13435">MDLYRLSALNGCLGLYGGNMESNFWIMKQDEWKLLVKIGQIKPCVRSNKVLYCTKDGEVIFYKLVQHFYSNFGPSIQARSVTTFRPLANHLLEFEYHDQACLDSLSFPRLDPHAQD</sequence>
<accession>A0A9J5XZY4</accession>
<dbReference type="EMBL" id="JACXVP010000008">
    <property type="protein sequence ID" value="KAG5592398.1"/>
    <property type="molecule type" value="Genomic_DNA"/>
</dbReference>